<sequence>MSFLLENAKSFLRAAKIMLEVGEYNLALFHLEQALQLCLKYKIYEKYGDFPKTHSLKRLLSEVGQVAADPVVVDLLEDAYISSRYLPVRYSKESAQRAYGEVEKVLKALSCL</sequence>
<dbReference type="AlphaFoldDB" id="H6QAM8"/>
<dbReference type="Gene3D" id="1.20.120.330">
    <property type="entry name" value="Nucleotidyltransferases domain 2"/>
    <property type="match status" value="1"/>
</dbReference>
<gene>
    <name evidence="2" type="ordered locus">Pogu_1627</name>
</gene>
<dbReference type="Proteomes" id="UP000009062">
    <property type="component" value="Chromosome"/>
</dbReference>
<evidence type="ECO:0000313" key="3">
    <source>
        <dbReference type="Proteomes" id="UP000009062"/>
    </source>
</evidence>
<reference evidence="2 3" key="1">
    <citation type="journal article" date="2012" name="Stand. Genomic Sci.">
        <title>Complete genome sequence of Pyrobaculum oguniense.</title>
        <authorList>
            <person name="Bernick D.L."/>
            <person name="Karplus K."/>
            <person name="Lui L.M."/>
            <person name="Coker J.K."/>
            <person name="Murphy J.N."/>
            <person name="Chan P.P."/>
            <person name="Cozen A.E."/>
            <person name="Lowe T.M."/>
        </authorList>
    </citation>
    <scope>NUCLEOTIDE SEQUENCE [LARGE SCALE GENOMIC DNA]</scope>
    <source>
        <strain evidence="2 3">TE7</strain>
    </source>
</reference>
<evidence type="ECO:0000313" key="2">
    <source>
        <dbReference type="EMBL" id="AFA39654.1"/>
    </source>
</evidence>
<protein>
    <submittedName>
        <fullName evidence="2">Conserved protein related to C-terminal domain of eukaryotic chaperone, SACSIN</fullName>
    </submittedName>
</protein>
<feature type="domain" description="HEPN" evidence="1">
    <location>
        <begin position="5"/>
        <end position="105"/>
    </location>
</feature>
<organism evidence="2 3">
    <name type="scientific">Pyrobaculum oguniense (strain DSM 13380 / JCM 10595 / TE7)</name>
    <dbReference type="NCBI Taxonomy" id="698757"/>
    <lineage>
        <taxon>Archaea</taxon>
        <taxon>Thermoproteota</taxon>
        <taxon>Thermoprotei</taxon>
        <taxon>Thermoproteales</taxon>
        <taxon>Thermoproteaceae</taxon>
        <taxon>Pyrobaculum</taxon>
    </lineage>
</organism>
<dbReference type="HOGENOM" id="CLU_123170_1_0_2"/>
<evidence type="ECO:0000259" key="1">
    <source>
        <dbReference type="PROSITE" id="PS50910"/>
    </source>
</evidence>
<dbReference type="EMBL" id="CP003316">
    <property type="protein sequence ID" value="AFA39654.1"/>
    <property type="molecule type" value="Genomic_DNA"/>
</dbReference>
<dbReference type="Pfam" id="PF05168">
    <property type="entry name" value="HEPN"/>
    <property type="match status" value="1"/>
</dbReference>
<dbReference type="eggNOG" id="arCOG01191">
    <property type="taxonomic scope" value="Archaea"/>
</dbReference>
<name>H6QAM8_PYROT</name>
<accession>H6QAM8</accession>
<proteinExistence type="predicted"/>
<dbReference type="STRING" id="698757.Pogu_1627"/>
<dbReference type="SMART" id="SM00748">
    <property type="entry name" value="HEPN"/>
    <property type="match status" value="1"/>
</dbReference>
<dbReference type="PROSITE" id="PS50910">
    <property type="entry name" value="HEPN"/>
    <property type="match status" value="1"/>
</dbReference>
<dbReference type="KEGG" id="pog:Pogu_1627"/>
<dbReference type="SUPFAM" id="SSF81593">
    <property type="entry name" value="Nucleotidyltransferase substrate binding subunit/domain"/>
    <property type="match status" value="1"/>
</dbReference>
<dbReference type="InterPro" id="IPR007842">
    <property type="entry name" value="HEPN_dom"/>
</dbReference>
<keyword evidence="3" id="KW-1185">Reference proteome</keyword>